<evidence type="ECO:0000256" key="10">
    <source>
        <dbReference type="ARBA" id="ARBA00022840"/>
    </source>
</evidence>
<comment type="subunit">
    <text evidence="13">Homotetramer.</text>
</comment>
<accession>A0A5B9PBQ8</accession>
<dbReference type="OrthoDB" id="9801161at2"/>
<evidence type="ECO:0000313" key="18">
    <source>
        <dbReference type="EMBL" id="QEG23704.1"/>
    </source>
</evidence>
<feature type="binding site" evidence="13">
    <location>
        <position position="91"/>
    </location>
    <ligand>
        <name>ATP</name>
        <dbReference type="ChEBI" id="CHEBI:30616"/>
    </ligand>
</feature>
<dbReference type="SUPFAM" id="SSF54919">
    <property type="entry name" value="Nucleoside diphosphate kinase, NDK"/>
    <property type="match status" value="1"/>
</dbReference>
<feature type="binding site" evidence="13">
    <location>
        <position position="9"/>
    </location>
    <ligand>
        <name>ATP</name>
        <dbReference type="ChEBI" id="CHEBI:30616"/>
    </ligand>
</feature>
<keyword evidence="19" id="KW-1185">Reference proteome</keyword>
<evidence type="ECO:0000256" key="9">
    <source>
        <dbReference type="ARBA" id="ARBA00022777"/>
    </source>
</evidence>
<dbReference type="RefSeq" id="WP_075086184.1">
    <property type="nucleotide sequence ID" value="NZ_CP042912.1"/>
</dbReference>
<proteinExistence type="inferred from homology"/>
<evidence type="ECO:0000256" key="1">
    <source>
        <dbReference type="ARBA" id="ARBA00001946"/>
    </source>
</evidence>
<dbReference type="HAMAP" id="MF_00451">
    <property type="entry name" value="NDP_kinase"/>
    <property type="match status" value="1"/>
</dbReference>
<dbReference type="GO" id="GO:0004550">
    <property type="term" value="F:nucleoside diphosphate kinase activity"/>
    <property type="evidence" value="ECO:0007669"/>
    <property type="project" value="UniProtKB-UniRule"/>
</dbReference>
<keyword evidence="7 13" id="KW-0479">Metal-binding</keyword>
<comment type="similarity">
    <text evidence="2 13 14 15">Belongs to the NDK family.</text>
</comment>
<keyword evidence="13" id="KW-0963">Cytoplasm</keyword>
<dbReference type="KEGG" id="mff:MFFC18_36050"/>
<dbReference type="InterPro" id="IPR036850">
    <property type="entry name" value="NDK-like_dom_sf"/>
</dbReference>
<evidence type="ECO:0000256" key="12">
    <source>
        <dbReference type="ARBA" id="ARBA00023080"/>
    </source>
</evidence>
<dbReference type="PROSITE" id="PS00469">
    <property type="entry name" value="NDPK"/>
    <property type="match status" value="1"/>
</dbReference>
<keyword evidence="5 13" id="KW-0597">Phosphoprotein</keyword>
<evidence type="ECO:0000256" key="13">
    <source>
        <dbReference type="HAMAP-Rule" id="MF_00451"/>
    </source>
</evidence>
<keyword evidence="6 13" id="KW-0808">Transferase</keyword>
<sequence length="152" mass="16880">MERSLVLLKPDCVQRRLIGTIISRFEAKAIDIVAMKLIQISPDLAKQHYAEHCEKPWYPGLEAFITGAPVVAMVVQGLDVIRVVREMLGATNGLEAAPGTIRGDFSSSRQMNLVHASDGVEASKREIDLYFSDSELCAYDVALTPWFRAEDE</sequence>
<evidence type="ECO:0000256" key="8">
    <source>
        <dbReference type="ARBA" id="ARBA00022741"/>
    </source>
</evidence>
<dbReference type="CDD" id="cd04413">
    <property type="entry name" value="NDPk_I"/>
    <property type="match status" value="1"/>
</dbReference>
<dbReference type="GO" id="GO:0006228">
    <property type="term" value="P:UTP biosynthetic process"/>
    <property type="evidence" value="ECO:0007669"/>
    <property type="project" value="UniProtKB-UniRule"/>
</dbReference>
<comment type="cofactor">
    <cofactor evidence="1 13">
        <name>Mg(2+)</name>
        <dbReference type="ChEBI" id="CHEBI:18420"/>
    </cofactor>
</comment>
<gene>
    <name evidence="13 18" type="primary">ndk</name>
    <name evidence="18" type="ORF">MFFC18_36050</name>
</gene>
<dbReference type="NCBIfam" id="NF001908">
    <property type="entry name" value="PRK00668.1"/>
    <property type="match status" value="1"/>
</dbReference>
<evidence type="ECO:0000256" key="5">
    <source>
        <dbReference type="ARBA" id="ARBA00022553"/>
    </source>
</evidence>
<dbReference type="EC" id="2.7.4.6" evidence="3 13"/>
<dbReference type="PANTHER" id="PTHR11349">
    <property type="entry name" value="NUCLEOSIDE DIPHOSPHATE KINASE"/>
    <property type="match status" value="1"/>
</dbReference>
<evidence type="ECO:0000256" key="2">
    <source>
        <dbReference type="ARBA" id="ARBA00008142"/>
    </source>
</evidence>
<dbReference type="STRING" id="980251.GCA_001642875_04347"/>
<feature type="binding site" evidence="13">
    <location>
        <position position="85"/>
    </location>
    <ligand>
        <name>ATP</name>
        <dbReference type="ChEBI" id="CHEBI:30616"/>
    </ligand>
</feature>
<keyword evidence="8 13" id="KW-0547">Nucleotide-binding</keyword>
<evidence type="ECO:0000256" key="7">
    <source>
        <dbReference type="ARBA" id="ARBA00022723"/>
    </source>
</evidence>
<dbReference type="GO" id="GO:0006183">
    <property type="term" value="P:GTP biosynthetic process"/>
    <property type="evidence" value="ECO:0007669"/>
    <property type="project" value="UniProtKB-UniRule"/>
</dbReference>
<dbReference type="InterPro" id="IPR001564">
    <property type="entry name" value="Nucleoside_diP_kinase"/>
</dbReference>
<reference evidence="18 19" key="1">
    <citation type="submission" date="2019-08" db="EMBL/GenBank/DDBJ databases">
        <title>Deep-cultivation of Planctomycetes and their phenomic and genomic characterization uncovers novel biology.</title>
        <authorList>
            <person name="Wiegand S."/>
            <person name="Jogler M."/>
            <person name="Boedeker C."/>
            <person name="Pinto D."/>
            <person name="Vollmers J."/>
            <person name="Rivas-Marin E."/>
            <person name="Kohn T."/>
            <person name="Peeters S.H."/>
            <person name="Heuer A."/>
            <person name="Rast P."/>
            <person name="Oberbeckmann S."/>
            <person name="Bunk B."/>
            <person name="Jeske O."/>
            <person name="Meyerdierks A."/>
            <person name="Storesund J.E."/>
            <person name="Kallscheuer N."/>
            <person name="Luecker S."/>
            <person name="Lage O.M."/>
            <person name="Pohl T."/>
            <person name="Merkel B.J."/>
            <person name="Hornburger P."/>
            <person name="Mueller R.-W."/>
            <person name="Bruemmer F."/>
            <person name="Labrenz M."/>
            <person name="Spormann A.M."/>
            <person name="Op den Camp H."/>
            <person name="Overmann J."/>
            <person name="Amann R."/>
            <person name="Jetten M.S.M."/>
            <person name="Mascher T."/>
            <person name="Medema M.H."/>
            <person name="Devos D.P."/>
            <person name="Kaster A.-K."/>
            <person name="Ovreas L."/>
            <person name="Rohde M."/>
            <person name="Galperin M.Y."/>
            <person name="Jogler C."/>
        </authorList>
    </citation>
    <scope>NUCLEOTIDE SEQUENCE [LARGE SCALE GENOMIC DNA]</scope>
    <source>
        <strain evidence="18 19">FC18</strain>
    </source>
</reference>
<dbReference type="InterPro" id="IPR023005">
    <property type="entry name" value="Nucleoside_diP_kinase_AS"/>
</dbReference>
<dbReference type="PROSITE" id="PS51374">
    <property type="entry name" value="NDPK_LIKE"/>
    <property type="match status" value="1"/>
</dbReference>
<comment type="subcellular location">
    <subcellularLocation>
        <location evidence="13">Cytoplasm</location>
    </subcellularLocation>
</comment>
<comment type="caution">
    <text evidence="13 14">Lacks conserved residue(s) required for the propagation of feature annotation.</text>
</comment>
<dbReference type="GO" id="GO:0006241">
    <property type="term" value="P:CTP biosynthetic process"/>
    <property type="evidence" value="ECO:0007669"/>
    <property type="project" value="UniProtKB-UniRule"/>
</dbReference>
<keyword evidence="11 13" id="KW-0460">Magnesium</keyword>
<evidence type="ECO:0000313" key="19">
    <source>
        <dbReference type="Proteomes" id="UP000322214"/>
    </source>
</evidence>
<protein>
    <recommendedName>
        <fullName evidence="4 13">Nucleoside diphosphate kinase</fullName>
        <shortName evidence="13">NDK</shortName>
        <shortName evidence="13">NDP kinase</shortName>
        <ecNumber evidence="3 13">2.7.4.6</ecNumber>
    </recommendedName>
    <alternativeName>
        <fullName evidence="13">Nucleoside-2-P kinase</fullName>
    </alternativeName>
</protein>
<dbReference type="Pfam" id="PF00334">
    <property type="entry name" value="NDK"/>
    <property type="match status" value="1"/>
</dbReference>
<dbReference type="Proteomes" id="UP000322214">
    <property type="component" value="Chromosome"/>
</dbReference>
<keyword evidence="10 13" id="KW-0067">ATP-binding</keyword>
<dbReference type="GO" id="GO:0005737">
    <property type="term" value="C:cytoplasm"/>
    <property type="evidence" value="ECO:0007669"/>
    <property type="project" value="UniProtKB-SubCell"/>
</dbReference>
<dbReference type="FunFam" id="3.30.70.141:FF:000003">
    <property type="entry name" value="Nucleoside diphosphate kinase"/>
    <property type="match status" value="1"/>
</dbReference>
<evidence type="ECO:0000256" key="3">
    <source>
        <dbReference type="ARBA" id="ARBA00012966"/>
    </source>
</evidence>
<evidence type="ECO:0000256" key="15">
    <source>
        <dbReference type="RuleBase" id="RU004011"/>
    </source>
</evidence>
<dbReference type="PRINTS" id="PR01243">
    <property type="entry name" value="NUCDPKINASE"/>
</dbReference>
<feature type="active site" description="Pros-phosphohistidine intermediate" evidence="13">
    <location>
        <position position="115"/>
    </location>
</feature>
<feature type="binding site" evidence="13">
    <location>
        <position position="102"/>
    </location>
    <ligand>
        <name>ATP</name>
        <dbReference type="ChEBI" id="CHEBI:30616"/>
    </ligand>
</feature>
<evidence type="ECO:0000256" key="6">
    <source>
        <dbReference type="ARBA" id="ARBA00022679"/>
    </source>
</evidence>
<keyword evidence="9 13" id="KW-0418">Kinase</keyword>
<comment type="function">
    <text evidence="13">Major role in the synthesis of nucleoside triphosphates other than ATP. The ATP gamma phosphate is transferred to the NDP beta phosphate via a ping-pong mechanism, using a phosphorylated active-site intermediate.</text>
</comment>
<dbReference type="GO" id="GO:0046872">
    <property type="term" value="F:metal ion binding"/>
    <property type="evidence" value="ECO:0007669"/>
    <property type="project" value="UniProtKB-KW"/>
</dbReference>
<dbReference type="InterPro" id="IPR034907">
    <property type="entry name" value="NDK-like_dom"/>
</dbReference>
<evidence type="ECO:0000256" key="16">
    <source>
        <dbReference type="RuleBase" id="RU004013"/>
    </source>
</evidence>
<evidence type="ECO:0000256" key="11">
    <source>
        <dbReference type="ARBA" id="ARBA00022842"/>
    </source>
</evidence>
<evidence type="ECO:0000256" key="14">
    <source>
        <dbReference type="PROSITE-ProRule" id="PRU00706"/>
    </source>
</evidence>
<dbReference type="EMBL" id="CP042912">
    <property type="protein sequence ID" value="QEG23704.1"/>
    <property type="molecule type" value="Genomic_DNA"/>
</dbReference>
<dbReference type="Gene3D" id="3.30.70.141">
    <property type="entry name" value="Nucleoside diphosphate kinase-like domain"/>
    <property type="match status" value="1"/>
</dbReference>
<comment type="catalytic activity">
    <reaction evidence="13 16">
        <text>a 2'-deoxyribonucleoside 5'-diphosphate + ATP = a 2'-deoxyribonucleoside 5'-triphosphate + ADP</text>
        <dbReference type="Rhea" id="RHEA:44640"/>
        <dbReference type="ChEBI" id="CHEBI:30616"/>
        <dbReference type="ChEBI" id="CHEBI:61560"/>
        <dbReference type="ChEBI" id="CHEBI:73316"/>
        <dbReference type="ChEBI" id="CHEBI:456216"/>
        <dbReference type="EC" id="2.7.4.6"/>
    </reaction>
</comment>
<keyword evidence="12 13" id="KW-0546">Nucleotide metabolism</keyword>
<feature type="domain" description="Nucleoside diphosphate kinase-like" evidence="17">
    <location>
        <begin position="1"/>
        <end position="138"/>
    </location>
</feature>
<feature type="binding site" evidence="13">
    <location>
        <position position="112"/>
    </location>
    <ligand>
        <name>ATP</name>
        <dbReference type="ChEBI" id="CHEBI:30616"/>
    </ligand>
</feature>
<dbReference type="AlphaFoldDB" id="A0A5B9PBQ8"/>
<comment type="catalytic activity">
    <reaction evidence="13">
        <text>a ribonucleoside 5'-diphosphate + ATP = a ribonucleoside 5'-triphosphate + ADP</text>
        <dbReference type="Rhea" id="RHEA:18113"/>
        <dbReference type="ChEBI" id="CHEBI:30616"/>
        <dbReference type="ChEBI" id="CHEBI:57930"/>
        <dbReference type="ChEBI" id="CHEBI:61557"/>
        <dbReference type="ChEBI" id="CHEBI:456216"/>
        <dbReference type="EC" id="2.7.4.6"/>
    </reaction>
</comment>
<evidence type="ECO:0000259" key="17">
    <source>
        <dbReference type="SMART" id="SM00562"/>
    </source>
</evidence>
<dbReference type="GO" id="GO:0005524">
    <property type="term" value="F:ATP binding"/>
    <property type="evidence" value="ECO:0007669"/>
    <property type="project" value="UniProtKB-UniRule"/>
</dbReference>
<name>A0A5B9PBQ8_9BACT</name>
<dbReference type="SMART" id="SM00562">
    <property type="entry name" value="NDK"/>
    <property type="match status" value="1"/>
</dbReference>
<evidence type="ECO:0000256" key="4">
    <source>
        <dbReference type="ARBA" id="ARBA00017632"/>
    </source>
</evidence>
<organism evidence="18 19">
    <name type="scientific">Mariniblastus fucicola</name>
    <dbReference type="NCBI Taxonomy" id="980251"/>
    <lineage>
        <taxon>Bacteria</taxon>
        <taxon>Pseudomonadati</taxon>
        <taxon>Planctomycetota</taxon>
        <taxon>Planctomycetia</taxon>
        <taxon>Pirellulales</taxon>
        <taxon>Pirellulaceae</taxon>
        <taxon>Mariniblastus</taxon>
    </lineage>
</organism>